<dbReference type="InterPro" id="IPR006045">
    <property type="entry name" value="Cupin_1"/>
</dbReference>
<evidence type="ECO:0000259" key="1">
    <source>
        <dbReference type="Pfam" id="PF00190"/>
    </source>
</evidence>
<organism evidence="2 3">
    <name type="scientific">Spirosoma oryzae</name>
    <dbReference type="NCBI Taxonomy" id="1469603"/>
    <lineage>
        <taxon>Bacteria</taxon>
        <taxon>Pseudomonadati</taxon>
        <taxon>Bacteroidota</taxon>
        <taxon>Cytophagia</taxon>
        <taxon>Cytophagales</taxon>
        <taxon>Cytophagaceae</taxon>
        <taxon>Spirosoma</taxon>
    </lineage>
</organism>
<dbReference type="EMBL" id="PVTE01000034">
    <property type="protein sequence ID" value="PRY27358.1"/>
    <property type="molecule type" value="Genomic_DNA"/>
</dbReference>
<dbReference type="AlphaFoldDB" id="A0A2T0S1R6"/>
<dbReference type="PANTHER" id="PTHR36448:SF2">
    <property type="entry name" value="CUPIN TYPE-1 DOMAIN-CONTAINING PROTEIN"/>
    <property type="match status" value="1"/>
</dbReference>
<comment type="caution">
    <text evidence="2">The sequence shown here is derived from an EMBL/GenBank/DDBJ whole genome shotgun (WGS) entry which is preliminary data.</text>
</comment>
<evidence type="ECO:0000313" key="3">
    <source>
        <dbReference type="Proteomes" id="UP000238375"/>
    </source>
</evidence>
<dbReference type="OrthoDB" id="9791759at2"/>
<gene>
    <name evidence="2" type="ORF">CLV58_13437</name>
</gene>
<sequence length="189" mass="20504">MNRTEFIVSLPLLNSLLRMESDSPRPELFHFADDGQIPNSRYPLLLYRNVFSERKSAGATWLEQRFAANDWTNAWRNGIFSYLHYHSLSHEVLGIYSGSATVQLGGSKGKAVSVQAGDVIVIPAGVGHQNLGSSADFGVVGAYPGGRTFDVLRGHPGERPRADQTIAALPLPTTDPLLGTSAGLVSIWQ</sequence>
<dbReference type="SUPFAM" id="SSF51182">
    <property type="entry name" value="RmlC-like cupins"/>
    <property type="match status" value="1"/>
</dbReference>
<dbReference type="InterPro" id="IPR011051">
    <property type="entry name" value="RmlC_Cupin_sf"/>
</dbReference>
<reference evidence="2 3" key="1">
    <citation type="submission" date="2018-03" db="EMBL/GenBank/DDBJ databases">
        <title>Genomic Encyclopedia of Archaeal and Bacterial Type Strains, Phase II (KMG-II): from individual species to whole genera.</title>
        <authorList>
            <person name="Goeker M."/>
        </authorList>
    </citation>
    <scope>NUCLEOTIDE SEQUENCE [LARGE SCALE GENOMIC DNA]</scope>
    <source>
        <strain evidence="2 3">DSM 28354</strain>
    </source>
</reference>
<name>A0A2T0S1R6_9BACT</name>
<proteinExistence type="predicted"/>
<feature type="domain" description="Cupin type-1" evidence="1">
    <location>
        <begin position="82"/>
        <end position="128"/>
    </location>
</feature>
<dbReference type="InterPro" id="IPR014710">
    <property type="entry name" value="RmlC-like_jellyroll"/>
</dbReference>
<dbReference type="Pfam" id="PF00190">
    <property type="entry name" value="Cupin_1"/>
    <property type="match status" value="1"/>
</dbReference>
<dbReference type="InterPro" id="IPR014500">
    <property type="entry name" value="UCP019307_cupin"/>
</dbReference>
<protein>
    <submittedName>
        <fullName evidence="2">Uncharacterized protein YjlB</fullName>
    </submittedName>
</protein>
<dbReference type="InterPro" id="IPR047121">
    <property type="entry name" value="YjiB-like"/>
</dbReference>
<dbReference type="PANTHER" id="PTHR36448">
    <property type="entry name" value="BLR7373 PROTEIN"/>
    <property type="match status" value="1"/>
</dbReference>
<dbReference type="PIRSF" id="PIRSF019307">
    <property type="entry name" value="UCP019307"/>
    <property type="match status" value="1"/>
</dbReference>
<dbReference type="RefSeq" id="WP_146141540.1">
    <property type="nucleotide sequence ID" value="NZ_PVTE01000034.1"/>
</dbReference>
<accession>A0A2T0S1R6</accession>
<keyword evidence="3" id="KW-1185">Reference proteome</keyword>
<evidence type="ECO:0000313" key="2">
    <source>
        <dbReference type="EMBL" id="PRY27358.1"/>
    </source>
</evidence>
<dbReference type="CDD" id="cd02219">
    <property type="entry name" value="cupin_YjlB-like"/>
    <property type="match status" value="1"/>
</dbReference>
<dbReference type="Gene3D" id="2.60.120.10">
    <property type="entry name" value="Jelly Rolls"/>
    <property type="match status" value="1"/>
</dbReference>
<dbReference type="Proteomes" id="UP000238375">
    <property type="component" value="Unassembled WGS sequence"/>
</dbReference>